<keyword evidence="2" id="KW-0547">Nucleotide-binding</keyword>
<dbReference type="GO" id="GO:0005524">
    <property type="term" value="F:ATP binding"/>
    <property type="evidence" value="ECO:0007669"/>
    <property type="project" value="UniProtKB-KW"/>
</dbReference>
<protein>
    <submittedName>
        <fullName evidence="5">ATP-binding cassette domain-containing protein</fullName>
    </submittedName>
</protein>
<evidence type="ECO:0000256" key="1">
    <source>
        <dbReference type="ARBA" id="ARBA00022448"/>
    </source>
</evidence>
<evidence type="ECO:0000259" key="4">
    <source>
        <dbReference type="PROSITE" id="PS50893"/>
    </source>
</evidence>
<dbReference type="InterPro" id="IPR027417">
    <property type="entry name" value="P-loop_NTPase"/>
</dbReference>
<keyword evidence="3 5" id="KW-0067">ATP-binding</keyword>
<evidence type="ECO:0000256" key="2">
    <source>
        <dbReference type="ARBA" id="ARBA00022741"/>
    </source>
</evidence>
<keyword evidence="6" id="KW-1185">Reference proteome</keyword>
<dbReference type="InterPro" id="IPR003593">
    <property type="entry name" value="AAA+_ATPase"/>
</dbReference>
<evidence type="ECO:0000313" key="5">
    <source>
        <dbReference type="EMBL" id="XAT63249.1"/>
    </source>
</evidence>
<feature type="domain" description="ABC transporter" evidence="4">
    <location>
        <begin position="2"/>
        <end position="212"/>
    </location>
</feature>
<dbReference type="Proteomes" id="UP001492541">
    <property type="component" value="Chromosome"/>
</dbReference>
<dbReference type="PANTHER" id="PTHR45772">
    <property type="entry name" value="CONSERVED COMPONENT OF ABC TRANSPORTER FOR NATURAL AMINO ACIDS-RELATED"/>
    <property type="match status" value="1"/>
</dbReference>
<dbReference type="Pfam" id="PF00005">
    <property type="entry name" value="ABC_tran"/>
    <property type="match status" value="1"/>
</dbReference>
<sequence>MLEVVDVSKVYNGNVVLKSVNLTVKDFVGIHGPNGSGKSTLLSIIAGLEKPSCGRIIFQGQDVTGMSAEKLVKMGVAIVFQIPRPFKRLTVAENIVAASLLRKNHDEAEKSAYRICKFVGLDEVADSFASQLSQGELKLLEIGRALATEPKLLLLDEPFSGLDIENARRVVRLVERIKSRGVDGIITAHRTKLLRNVADICYEMRGGKIAEG</sequence>
<proteinExistence type="predicted"/>
<evidence type="ECO:0000313" key="6">
    <source>
        <dbReference type="Proteomes" id="UP001492541"/>
    </source>
</evidence>
<dbReference type="RefSeq" id="WP_193808316.1">
    <property type="nucleotide sequence ID" value="NZ_CP087714.1"/>
</dbReference>
<name>A0ABZ3H1V5_GEOAI</name>
<accession>A0ABZ3H1V5</accession>
<dbReference type="GeneID" id="90449682"/>
<dbReference type="SUPFAM" id="SSF52540">
    <property type="entry name" value="P-loop containing nucleoside triphosphate hydrolases"/>
    <property type="match status" value="1"/>
</dbReference>
<dbReference type="Gene3D" id="3.40.50.300">
    <property type="entry name" value="P-loop containing nucleotide triphosphate hydrolases"/>
    <property type="match status" value="1"/>
</dbReference>
<dbReference type="SMART" id="SM00382">
    <property type="entry name" value="AAA"/>
    <property type="match status" value="1"/>
</dbReference>
<dbReference type="PROSITE" id="PS50893">
    <property type="entry name" value="ABC_TRANSPORTER_2"/>
    <property type="match status" value="1"/>
</dbReference>
<evidence type="ECO:0000256" key="3">
    <source>
        <dbReference type="ARBA" id="ARBA00022840"/>
    </source>
</evidence>
<reference evidence="5 6" key="1">
    <citation type="submission" date="2021-11" db="EMBL/GenBank/DDBJ databases">
        <title>Whole genome of Geoglobus acetivorans.</title>
        <authorList>
            <person name="Liu D."/>
        </authorList>
    </citation>
    <scope>NUCLEOTIDE SEQUENCE [LARGE SCALE GENOMIC DNA]</scope>
    <source>
        <strain evidence="5 6">SBH6</strain>
    </source>
</reference>
<dbReference type="InterPro" id="IPR051120">
    <property type="entry name" value="ABC_AA/LPS_Transport"/>
</dbReference>
<dbReference type="PROSITE" id="PS00211">
    <property type="entry name" value="ABC_TRANSPORTER_1"/>
    <property type="match status" value="1"/>
</dbReference>
<organism evidence="5 6">
    <name type="scientific">Geoglobus acetivorans</name>
    <dbReference type="NCBI Taxonomy" id="565033"/>
    <lineage>
        <taxon>Archaea</taxon>
        <taxon>Methanobacteriati</taxon>
        <taxon>Methanobacteriota</taxon>
        <taxon>Archaeoglobi</taxon>
        <taxon>Archaeoglobales</taxon>
        <taxon>Archaeoglobaceae</taxon>
        <taxon>Geoglobus</taxon>
    </lineage>
</organism>
<keyword evidence="1" id="KW-0813">Transport</keyword>
<gene>
    <name evidence="5" type="ORF">LPQ35_08285</name>
</gene>
<dbReference type="InterPro" id="IPR017871">
    <property type="entry name" value="ABC_transporter-like_CS"/>
</dbReference>
<dbReference type="EMBL" id="CP087714">
    <property type="protein sequence ID" value="XAT63249.1"/>
    <property type="molecule type" value="Genomic_DNA"/>
</dbReference>
<dbReference type="InterPro" id="IPR003439">
    <property type="entry name" value="ABC_transporter-like_ATP-bd"/>
</dbReference>